<dbReference type="EMBL" id="JAPFFF010000043">
    <property type="protein sequence ID" value="KAK8841032.1"/>
    <property type="molecule type" value="Genomic_DNA"/>
</dbReference>
<accession>A0ABR2H5J4</accession>
<evidence type="ECO:0000313" key="2">
    <source>
        <dbReference type="Proteomes" id="UP001470230"/>
    </source>
</evidence>
<organism evidence="1 2">
    <name type="scientific">Tritrichomonas musculus</name>
    <dbReference type="NCBI Taxonomy" id="1915356"/>
    <lineage>
        <taxon>Eukaryota</taxon>
        <taxon>Metamonada</taxon>
        <taxon>Parabasalia</taxon>
        <taxon>Tritrichomonadida</taxon>
        <taxon>Tritrichomonadidae</taxon>
        <taxon>Tritrichomonas</taxon>
    </lineage>
</organism>
<comment type="caution">
    <text evidence="1">The sequence shown here is derived from an EMBL/GenBank/DDBJ whole genome shotgun (WGS) entry which is preliminary data.</text>
</comment>
<evidence type="ECO:0000313" key="1">
    <source>
        <dbReference type="EMBL" id="KAK8841032.1"/>
    </source>
</evidence>
<reference evidence="1 2" key="1">
    <citation type="submission" date="2024-04" db="EMBL/GenBank/DDBJ databases">
        <title>Tritrichomonas musculus Genome.</title>
        <authorList>
            <person name="Alves-Ferreira E."/>
            <person name="Grigg M."/>
            <person name="Lorenzi H."/>
            <person name="Galac M."/>
        </authorList>
    </citation>
    <scope>NUCLEOTIDE SEQUENCE [LARGE SCALE GENOMIC DNA]</scope>
    <source>
        <strain evidence="1 2">EAF2021</strain>
    </source>
</reference>
<protein>
    <submittedName>
        <fullName evidence="1">Uncharacterized protein</fullName>
    </submittedName>
</protein>
<proteinExistence type="predicted"/>
<gene>
    <name evidence="1" type="ORF">M9Y10_027869</name>
</gene>
<dbReference type="Proteomes" id="UP001470230">
    <property type="component" value="Unassembled WGS sequence"/>
</dbReference>
<name>A0ABR2H5J4_9EUKA</name>
<keyword evidence="2" id="KW-1185">Reference proteome</keyword>
<sequence length="230" mass="26756">MSQWEKDYDDYEDYDDYFKEEAMNSFFDLPIIHLVDDQVCKSSQAQEYKCSTSKGPPDKGKDNLAISHIPLIPPIPPYPPFPPILPKVDIIHHQSVAQFTPESKLLREPLLRRQNPKFKVGLNSKESSFREEFYSIFLNNIKGKKIIPKDKVIEIHNSICAEAGVRKMNRDEYRSINNYFKHFAQYKNQIISSIIRNKEKLSVLIDLPTIIERAKANVQARKKLFNSQAI</sequence>